<dbReference type="NCBIfam" id="NF003592">
    <property type="entry name" value="PRK05254.1-5"/>
    <property type="match status" value="1"/>
</dbReference>
<protein>
    <recommendedName>
        <fullName evidence="5">Uracil-DNA glycosylase-like domain-containing protein</fullName>
    </recommendedName>
</protein>
<evidence type="ECO:0000256" key="1">
    <source>
        <dbReference type="ARBA" id="ARBA00008184"/>
    </source>
</evidence>
<keyword evidence="2" id="KW-0227">DNA damage</keyword>
<sequence>MYKELAADLGCTTPNHGCLEKWTRQGVLLLNACLSVRAKASNSHAGKGWEGVTSAALAALAQRRSGIVFLLWGKFAQDRCAKLDMRRHHVLKSVHPSPLSAHRGFLGCRHFSATNKLLQESGLPAIDWQIDSV</sequence>
<reference evidence="6 7" key="1">
    <citation type="submission" date="2023-05" db="EMBL/GenBank/DDBJ databases">
        <title>A 100% complete, gapless, phased diploid assembly of the Scenedesmus obliquus UTEX 3031 genome.</title>
        <authorList>
            <person name="Biondi T.C."/>
            <person name="Hanschen E.R."/>
            <person name="Kwon T."/>
            <person name="Eng W."/>
            <person name="Kruse C.P.S."/>
            <person name="Koehler S.I."/>
            <person name="Kunde Y."/>
            <person name="Gleasner C.D."/>
            <person name="You Mak K.T."/>
            <person name="Polle J."/>
            <person name="Hovde B.T."/>
            <person name="Starkenburg S.R."/>
        </authorList>
    </citation>
    <scope>NUCLEOTIDE SEQUENCE [LARGE SCALE GENOMIC DNA]</scope>
    <source>
        <strain evidence="6 7">DOE0152z</strain>
    </source>
</reference>
<feature type="domain" description="Uracil-DNA glycosylase-like" evidence="5">
    <location>
        <begin position="21"/>
        <end position="119"/>
    </location>
</feature>
<accession>A0ABY8UJ48</accession>
<evidence type="ECO:0000256" key="3">
    <source>
        <dbReference type="ARBA" id="ARBA00022801"/>
    </source>
</evidence>
<dbReference type="PANTHER" id="PTHR11264:SF0">
    <property type="entry name" value="URACIL-DNA GLYCOSYLASE"/>
    <property type="match status" value="1"/>
</dbReference>
<evidence type="ECO:0000313" key="7">
    <source>
        <dbReference type="Proteomes" id="UP001244341"/>
    </source>
</evidence>
<dbReference type="Pfam" id="PF03167">
    <property type="entry name" value="UDG"/>
    <property type="match status" value="1"/>
</dbReference>
<evidence type="ECO:0000256" key="2">
    <source>
        <dbReference type="ARBA" id="ARBA00022763"/>
    </source>
</evidence>
<dbReference type="InterPro" id="IPR036895">
    <property type="entry name" value="Uracil-DNA_glycosylase-like_sf"/>
</dbReference>
<gene>
    <name evidence="6" type="ORF">OEZ85_006049</name>
</gene>
<keyword evidence="3" id="KW-0378">Hydrolase</keyword>
<keyword evidence="7" id="KW-1185">Reference proteome</keyword>
<dbReference type="CDD" id="cd10027">
    <property type="entry name" value="UDG-F1-like"/>
    <property type="match status" value="1"/>
</dbReference>
<proteinExistence type="inferred from homology"/>
<evidence type="ECO:0000259" key="5">
    <source>
        <dbReference type="Pfam" id="PF03167"/>
    </source>
</evidence>
<dbReference type="PANTHER" id="PTHR11264">
    <property type="entry name" value="URACIL-DNA GLYCOSYLASE"/>
    <property type="match status" value="1"/>
</dbReference>
<dbReference type="InterPro" id="IPR002043">
    <property type="entry name" value="UDG_fam1"/>
</dbReference>
<comment type="similarity">
    <text evidence="1">Belongs to the uracil-DNA glycosylase (UDG) superfamily. UNG family.</text>
</comment>
<keyword evidence="4" id="KW-0234">DNA repair</keyword>
<name>A0ABY8UJ48_TETOB</name>
<dbReference type="EMBL" id="CP126218">
    <property type="protein sequence ID" value="WIA20206.1"/>
    <property type="molecule type" value="Genomic_DNA"/>
</dbReference>
<evidence type="ECO:0000313" key="6">
    <source>
        <dbReference type="EMBL" id="WIA20206.1"/>
    </source>
</evidence>
<organism evidence="6 7">
    <name type="scientific">Tetradesmus obliquus</name>
    <name type="common">Green alga</name>
    <name type="synonym">Acutodesmus obliquus</name>
    <dbReference type="NCBI Taxonomy" id="3088"/>
    <lineage>
        <taxon>Eukaryota</taxon>
        <taxon>Viridiplantae</taxon>
        <taxon>Chlorophyta</taxon>
        <taxon>core chlorophytes</taxon>
        <taxon>Chlorophyceae</taxon>
        <taxon>CS clade</taxon>
        <taxon>Sphaeropleales</taxon>
        <taxon>Scenedesmaceae</taxon>
        <taxon>Tetradesmus</taxon>
    </lineage>
</organism>
<dbReference type="SUPFAM" id="SSF52141">
    <property type="entry name" value="Uracil-DNA glycosylase-like"/>
    <property type="match status" value="1"/>
</dbReference>
<dbReference type="Proteomes" id="UP001244341">
    <property type="component" value="Chromosome 11b"/>
</dbReference>
<dbReference type="Gene3D" id="3.40.470.10">
    <property type="entry name" value="Uracil-DNA glycosylase-like domain"/>
    <property type="match status" value="1"/>
</dbReference>
<dbReference type="InterPro" id="IPR005122">
    <property type="entry name" value="Uracil-DNA_glycosylase-like"/>
</dbReference>
<dbReference type="NCBIfam" id="NF003588">
    <property type="entry name" value="PRK05254.1-1"/>
    <property type="match status" value="1"/>
</dbReference>
<evidence type="ECO:0000256" key="4">
    <source>
        <dbReference type="ARBA" id="ARBA00023204"/>
    </source>
</evidence>